<dbReference type="Proteomes" id="UP000275530">
    <property type="component" value="Unassembled WGS sequence"/>
</dbReference>
<comment type="caution">
    <text evidence="2">The sequence shown here is derived from an EMBL/GenBank/DDBJ whole genome shotgun (WGS) entry which is preliminary data.</text>
</comment>
<keyword evidence="3" id="KW-1185">Reference proteome</keyword>
<sequence length="167" mass="17793">MTVRLGGADWAVVALPKDLSLTIQTQIWGRLTQALGQYRVRTVDVQYSGHGDRASFTIRPYLNVREDGVEVLGNVVSASFGISVGYEAGEVIVEIDASAADDLADGIRAVIAGLVAAFVPLVGLAGGDSAQRAARRAARRGVPHHRRDRLRDRRSPGGYDGGGNRTL</sequence>
<evidence type="ECO:0000313" key="2">
    <source>
        <dbReference type="EMBL" id="RJT29393.1"/>
    </source>
</evidence>
<proteinExistence type="predicted"/>
<protein>
    <submittedName>
        <fullName evidence="2">Uncharacterized protein</fullName>
    </submittedName>
</protein>
<feature type="compositionally biased region" description="Basic residues" evidence="1">
    <location>
        <begin position="134"/>
        <end position="148"/>
    </location>
</feature>
<organism evidence="2 3">
    <name type="scientific">Mesorhizobium jarvisii</name>
    <dbReference type="NCBI Taxonomy" id="1777867"/>
    <lineage>
        <taxon>Bacteria</taxon>
        <taxon>Pseudomonadati</taxon>
        <taxon>Pseudomonadota</taxon>
        <taxon>Alphaproteobacteria</taxon>
        <taxon>Hyphomicrobiales</taxon>
        <taxon>Phyllobacteriaceae</taxon>
        <taxon>Mesorhizobium</taxon>
    </lineage>
</organism>
<accession>A0A6M7TU32</accession>
<dbReference type="EMBL" id="QZXA01000015">
    <property type="protein sequence ID" value="RJT29393.1"/>
    <property type="molecule type" value="Genomic_DNA"/>
</dbReference>
<name>A0A6M7TU32_9HYPH</name>
<evidence type="ECO:0000313" key="3">
    <source>
        <dbReference type="Proteomes" id="UP000275530"/>
    </source>
</evidence>
<evidence type="ECO:0000256" key="1">
    <source>
        <dbReference type="SAM" id="MobiDB-lite"/>
    </source>
</evidence>
<feature type="region of interest" description="Disordered" evidence="1">
    <location>
        <begin position="134"/>
        <end position="167"/>
    </location>
</feature>
<gene>
    <name evidence="2" type="ORF">D3242_29480</name>
</gene>
<feature type="compositionally biased region" description="Gly residues" evidence="1">
    <location>
        <begin position="158"/>
        <end position="167"/>
    </location>
</feature>
<dbReference type="AlphaFoldDB" id="A0A6M7TU32"/>
<reference evidence="2 3" key="1">
    <citation type="submission" date="2018-09" db="EMBL/GenBank/DDBJ databases">
        <title>Mesorhizobium carmichaelinearum sp. nov. isolated from Carmichaelinea spp. root nodules in New Zealand.</title>
        <authorList>
            <person name="De Meyer S.E."/>
        </authorList>
    </citation>
    <scope>NUCLEOTIDE SEQUENCE [LARGE SCALE GENOMIC DNA]</scope>
    <source>
        <strain evidence="2 3">LMG 28313</strain>
    </source>
</reference>